<proteinExistence type="predicted"/>
<dbReference type="EMBL" id="UINC01110820">
    <property type="protein sequence ID" value="SVC78583.1"/>
    <property type="molecule type" value="Genomic_DNA"/>
</dbReference>
<evidence type="ECO:0000313" key="1">
    <source>
        <dbReference type="EMBL" id="SVC78583.1"/>
    </source>
</evidence>
<reference evidence="1" key="1">
    <citation type="submission" date="2018-05" db="EMBL/GenBank/DDBJ databases">
        <authorList>
            <person name="Lanie J.A."/>
            <person name="Ng W.-L."/>
            <person name="Kazmierczak K.M."/>
            <person name="Andrzejewski T.M."/>
            <person name="Davidsen T.M."/>
            <person name="Wayne K.J."/>
            <person name="Tettelin H."/>
            <person name="Glass J.I."/>
            <person name="Rusch D."/>
            <person name="Podicherti R."/>
            <person name="Tsui H.-C.T."/>
            <person name="Winkler M.E."/>
        </authorList>
    </citation>
    <scope>NUCLEOTIDE SEQUENCE</scope>
</reference>
<protein>
    <submittedName>
        <fullName evidence="1">Uncharacterized protein</fullName>
    </submittedName>
</protein>
<organism evidence="1">
    <name type="scientific">marine metagenome</name>
    <dbReference type="NCBI Taxonomy" id="408172"/>
    <lineage>
        <taxon>unclassified sequences</taxon>
        <taxon>metagenomes</taxon>
        <taxon>ecological metagenomes</taxon>
    </lineage>
</organism>
<dbReference type="AlphaFoldDB" id="A0A382PZ13"/>
<accession>A0A382PZ13</accession>
<name>A0A382PZ13_9ZZZZ</name>
<gene>
    <name evidence="1" type="ORF">METZ01_LOCUS331437</name>
</gene>
<sequence>IRTDRIAAHHYHMVLGNSETIISGLQKRIIENESFTDYAKSKHQSLGNDFVVTSDNGDIILGAKAGHAVVAARQVILDGGAAITLNAPIITKITKTATDTIKGNYSLSTQGGYNLQSGKLTLGSMGEANITTFGNITQTIGGSSEEVIANIPGFGLGNLVAKKIKTAFPGGKIVLESSNPLGGIDLNMSIAGTMSQISMAPPLGDISIKTLTAPTGITIDASTMITLKSLAKVAVQSAFVDIKSDGLASIDGAVVFVGGNAEPMILGKTFLMELFKDHQHPSSVGPTGPIMPQYAAKIIKAMSKKVFLG</sequence>
<feature type="non-terminal residue" evidence="1">
    <location>
        <position position="1"/>
    </location>
</feature>